<evidence type="ECO:0000313" key="1">
    <source>
        <dbReference type="EMBL" id="KAK7202701.1"/>
    </source>
</evidence>
<name>A0ABR1EYK7_9ASCO</name>
<reference evidence="1 2" key="1">
    <citation type="submission" date="2024-03" db="EMBL/GenBank/DDBJ databases">
        <title>Genome-scale model development and genomic sequencing of the oleaginous clade Lipomyces.</title>
        <authorList>
            <consortium name="Lawrence Berkeley National Laboratory"/>
            <person name="Czajka J.J."/>
            <person name="Han Y."/>
            <person name="Kim J."/>
            <person name="Mondo S.J."/>
            <person name="Hofstad B.A."/>
            <person name="Robles A."/>
            <person name="Haridas S."/>
            <person name="Riley R."/>
            <person name="LaButti K."/>
            <person name="Pangilinan J."/>
            <person name="Andreopoulos W."/>
            <person name="Lipzen A."/>
            <person name="Yan J."/>
            <person name="Wang M."/>
            <person name="Ng V."/>
            <person name="Grigoriev I.V."/>
            <person name="Spatafora J.W."/>
            <person name="Magnuson J.K."/>
            <person name="Baker S.E."/>
            <person name="Pomraning K.R."/>
        </authorList>
    </citation>
    <scope>NUCLEOTIDE SEQUENCE [LARGE SCALE GENOMIC DNA]</scope>
    <source>
        <strain evidence="1 2">Phaff 52-87</strain>
    </source>
</reference>
<accession>A0ABR1EYK7</accession>
<comment type="caution">
    <text evidence="1">The sequence shown here is derived from an EMBL/GenBank/DDBJ whole genome shotgun (WGS) entry which is preliminary data.</text>
</comment>
<feature type="non-terminal residue" evidence="1">
    <location>
        <position position="104"/>
    </location>
</feature>
<protein>
    <submittedName>
        <fullName evidence="1">Uncharacterized protein</fullName>
    </submittedName>
</protein>
<dbReference type="EMBL" id="JBBJBU010000015">
    <property type="protein sequence ID" value="KAK7202701.1"/>
    <property type="molecule type" value="Genomic_DNA"/>
</dbReference>
<dbReference type="Proteomes" id="UP001498771">
    <property type="component" value="Unassembled WGS sequence"/>
</dbReference>
<keyword evidence="2" id="KW-1185">Reference proteome</keyword>
<sequence>IYSPLSCRSLFSSLLPHLSLLSELQQHPPFPCFSNNGFRHWRGTRPSSASHTAAAFYMHRRCRHLPTYAQPRLESAFAGYPTTERGYGRLQPSTCFAAHDDDDL</sequence>
<evidence type="ECO:0000313" key="2">
    <source>
        <dbReference type="Proteomes" id="UP001498771"/>
    </source>
</evidence>
<gene>
    <name evidence="1" type="ORF">BZA70DRAFT_284724</name>
</gene>
<dbReference type="GeneID" id="90039140"/>
<feature type="non-terminal residue" evidence="1">
    <location>
        <position position="1"/>
    </location>
</feature>
<proteinExistence type="predicted"/>
<organism evidence="1 2">
    <name type="scientific">Myxozyma melibiosi</name>
    <dbReference type="NCBI Taxonomy" id="54550"/>
    <lineage>
        <taxon>Eukaryota</taxon>
        <taxon>Fungi</taxon>
        <taxon>Dikarya</taxon>
        <taxon>Ascomycota</taxon>
        <taxon>Saccharomycotina</taxon>
        <taxon>Lipomycetes</taxon>
        <taxon>Lipomycetales</taxon>
        <taxon>Lipomycetaceae</taxon>
        <taxon>Myxozyma</taxon>
    </lineage>
</organism>
<dbReference type="RefSeq" id="XP_064765734.1">
    <property type="nucleotide sequence ID" value="XM_064913628.1"/>
</dbReference>